<dbReference type="OrthoDB" id="18884at2759"/>
<dbReference type="GO" id="GO:0033290">
    <property type="term" value="C:eukaryotic 48S preinitiation complex"/>
    <property type="evidence" value="ECO:0007669"/>
    <property type="project" value="UniProtKB-UniRule"/>
</dbReference>
<feature type="compositionally biased region" description="Acidic residues" evidence="8">
    <location>
        <begin position="111"/>
        <end position="125"/>
    </location>
</feature>
<dbReference type="OMA" id="EHITNKR"/>
<dbReference type="Gene3D" id="4.10.860.10">
    <property type="entry name" value="UVR domain"/>
    <property type="match status" value="1"/>
</dbReference>
<dbReference type="Pfam" id="PF01399">
    <property type="entry name" value="PCI"/>
    <property type="match status" value="1"/>
</dbReference>
<keyword evidence="11" id="KW-1185">Reference proteome</keyword>
<dbReference type="GO" id="GO:0016282">
    <property type="term" value="C:eukaryotic 43S preinitiation complex"/>
    <property type="evidence" value="ECO:0007669"/>
    <property type="project" value="UniProtKB-UniRule"/>
</dbReference>
<dbReference type="FunFam" id="4.10.860.10:FF:000001">
    <property type="entry name" value="Eukaryotic translation initiation factor 3 subunit A"/>
    <property type="match status" value="1"/>
</dbReference>
<dbReference type="PANTHER" id="PTHR14005:SF0">
    <property type="entry name" value="EUKARYOTIC TRANSLATION INITIATION FACTOR 3 SUBUNIT A"/>
    <property type="match status" value="1"/>
</dbReference>
<keyword evidence="5 7" id="KW-0648">Protein biosynthesis</keyword>
<evidence type="ECO:0000256" key="6">
    <source>
        <dbReference type="ARBA" id="ARBA00023054"/>
    </source>
</evidence>
<comment type="subunit">
    <text evidence="7">Component of the eukaryotic translation initiation factor 3 (eIF-3) complex.</text>
</comment>
<sequence length="1051" mass="119128">MPPVVKPEAVLKRSEELINVGQASAALQALHEFTFSRRFKQGPSSSLEPLMERFMELCVDQRRGRAAKDALMQYKNAFQNTDPQSIRNVTRHFLKHADAKVAEARSRADAANEELDVDDLEESETPESILLGSVSQDQERDRTDRTLVTPWLKFLWEAYRTALDILKNNTRLEMAYQQIADQALHFCLQHQRKTEFRRLCEVLRQHLQSVARSAHHTNAIDFSDPDTLQRHLDTRFTQLNSAVELELWQEAFRSVEDVHNLLTLAKKAPKPAMMANYYEKLTRIFLVSDNHLFHAAAWNRYYALARMQPHSDEENSRMASFVLLSALAVPVITSSAPGTGNVNKGRTDFLQSDSETRQRTGRLNALLGLTKTPARAGLLREALNCNVLRRVRPELRQLYYMLEVQFHPLSICAKIEPILNQIAQDPDMATYVKPLHSVVLTRLFQQLSQVYDSVKLDQVMQLVSAFKAPYSYTAADIEKFCMHACKRGHVSLRIDHVSRAITFQDDVFAADVHPALASAVETDSVRLQATPSELVRTQLARLAESLDTTLRVVDKKSIEEAQAARTAAIQRALASADDEHRAVLERKSMMERRKELMRDMTRRKEEEEAHMRAERVRMQAEAEQRRFAEEARRRELEHVRKEMEAAKLEEARKLAQSLKERGGLKLSEEEFASLDTEKLVQLQVEQIEKEKKELNDRLRTVQRRMDHIERAYRREERPLLAADYERQMAMDRDNHKLAHEARVAAARERHQTDLAMKATLASVMPDYDMLRAKVLDKRRAAFKERRAEADKLIEQEKEQRRARIVREREEAVRRAKEEEELARKREEEDKARLERQRADAEREAQLDAQKRAEIEERQAQLRRQSEMQAAQEARAQERIHDRVPTYMESGSSGIRTGAAPPPPMAASRAESASTWRRGPPSASSAGAADPMFANRRYRPGDLSRQAAASGRTPMSMGQQPPTEPSPAAPGASSPFSRSGASAAGPGGRGSGRYIPGAFSRMRQSGVGSGPAPGGGAAPPPSAPTQQQQKPDDDGFTTVKPRTGAYRPPGAR</sequence>
<dbReference type="KEGG" id="mgl:MGL_3702"/>
<dbReference type="PANTHER" id="PTHR14005">
    <property type="entry name" value="EUKARYOTIC TRANSLATION INITIATION FACTOR 3, THETA SUBUNIT"/>
    <property type="match status" value="1"/>
</dbReference>
<dbReference type="Pfam" id="PF22591">
    <property type="entry name" value="eIF3a_PCI_TPR-like"/>
    <property type="match status" value="1"/>
</dbReference>
<dbReference type="InterPro" id="IPR027512">
    <property type="entry name" value="EIF3A"/>
</dbReference>
<dbReference type="InterPro" id="IPR054711">
    <property type="entry name" value="eIF3a_PCI_TPR-like"/>
</dbReference>
<dbReference type="GO" id="GO:0071540">
    <property type="term" value="C:eukaryotic translation initiation factor 3 complex, eIF3e"/>
    <property type="evidence" value="ECO:0007669"/>
    <property type="project" value="TreeGrafter"/>
</dbReference>
<dbReference type="FunCoup" id="A8QAE3">
    <property type="interactions" value="609"/>
</dbReference>
<protein>
    <recommendedName>
        <fullName evidence="7">Eukaryotic translation initiation factor 3 subunit A</fullName>
        <shortName evidence="7">eIF3a</shortName>
    </recommendedName>
    <alternativeName>
        <fullName evidence="7">Eukaryotic translation initiation factor 3 110 kDa subunit homolog</fullName>
        <shortName evidence="7">eIF3 p110</shortName>
    </alternativeName>
    <alternativeName>
        <fullName evidence="7">Translation initiation factor eIF3, p110 subunit homolog</fullName>
    </alternativeName>
</protein>
<comment type="similarity">
    <text evidence="7">Belongs to the eIF-3 subunit A family.</text>
</comment>
<dbReference type="Gene3D" id="1.25.40.860">
    <property type="match status" value="2"/>
</dbReference>
<dbReference type="STRING" id="425265.A8QAE3"/>
<evidence type="ECO:0000256" key="4">
    <source>
        <dbReference type="ARBA" id="ARBA00022884"/>
    </source>
</evidence>
<evidence type="ECO:0000256" key="2">
    <source>
        <dbReference type="ARBA" id="ARBA00022490"/>
    </source>
</evidence>
<dbReference type="AlphaFoldDB" id="A8QAE3"/>
<dbReference type="Proteomes" id="UP000008837">
    <property type="component" value="Unassembled WGS sequence"/>
</dbReference>
<dbReference type="InParanoid" id="A8QAE3"/>
<dbReference type="GO" id="GO:0071541">
    <property type="term" value="C:eukaryotic translation initiation factor 3 complex, eIF3m"/>
    <property type="evidence" value="ECO:0007669"/>
    <property type="project" value="TreeGrafter"/>
</dbReference>
<keyword evidence="6 7" id="KW-0175">Coiled coil</keyword>
<evidence type="ECO:0000256" key="8">
    <source>
        <dbReference type="SAM" id="MobiDB-lite"/>
    </source>
</evidence>
<evidence type="ECO:0000256" key="1">
    <source>
        <dbReference type="ARBA" id="ARBA00004496"/>
    </source>
</evidence>
<evidence type="ECO:0000256" key="5">
    <source>
        <dbReference type="ARBA" id="ARBA00022917"/>
    </source>
</evidence>
<dbReference type="PROSITE" id="PS50250">
    <property type="entry name" value="PCI"/>
    <property type="match status" value="1"/>
</dbReference>
<dbReference type="FunFam" id="1.25.40.860:FF:000003">
    <property type="entry name" value="Eukaryotic translation initiation factor 3 subunit A"/>
    <property type="match status" value="1"/>
</dbReference>
<feature type="region of interest" description="Disordered" evidence="8">
    <location>
        <begin position="810"/>
        <end position="1051"/>
    </location>
</feature>
<feature type="region of interest" description="Disordered" evidence="8">
    <location>
        <begin position="105"/>
        <end position="137"/>
    </location>
</feature>
<evidence type="ECO:0000313" key="10">
    <source>
        <dbReference type="EMBL" id="EDP42021.1"/>
    </source>
</evidence>
<evidence type="ECO:0000313" key="11">
    <source>
        <dbReference type="Proteomes" id="UP000008837"/>
    </source>
</evidence>
<evidence type="ECO:0000256" key="3">
    <source>
        <dbReference type="ARBA" id="ARBA00022540"/>
    </source>
</evidence>
<dbReference type="GO" id="GO:0001732">
    <property type="term" value="P:formation of cytoplasmic translation initiation complex"/>
    <property type="evidence" value="ECO:0007669"/>
    <property type="project" value="UniProtKB-UniRule"/>
</dbReference>
<dbReference type="GO" id="GO:0043614">
    <property type="term" value="C:multi-eIF complex"/>
    <property type="evidence" value="ECO:0007669"/>
    <property type="project" value="TreeGrafter"/>
</dbReference>
<dbReference type="GO" id="GO:0003743">
    <property type="term" value="F:translation initiation factor activity"/>
    <property type="evidence" value="ECO:0007669"/>
    <property type="project" value="UniProtKB-UniRule"/>
</dbReference>
<evidence type="ECO:0000256" key="7">
    <source>
        <dbReference type="HAMAP-Rule" id="MF_03000"/>
    </source>
</evidence>
<feature type="domain" description="PCI" evidence="9">
    <location>
        <begin position="315"/>
        <end position="508"/>
    </location>
</feature>
<name>A8QAE3_MALGO</name>
<dbReference type="GeneID" id="5853541"/>
<feature type="compositionally biased region" description="Low complexity" evidence="8">
    <location>
        <begin position="905"/>
        <end position="928"/>
    </location>
</feature>
<accession>A8QAE3</accession>
<dbReference type="RefSeq" id="XP_001729235.1">
    <property type="nucleotide sequence ID" value="XM_001729183.1"/>
</dbReference>
<feature type="compositionally biased region" description="Low complexity" evidence="8">
    <location>
        <begin position="968"/>
        <end position="983"/>
    </location>
</feature>
<feature type="compositionally biased region" description="Gly residues" evidence="8">
    <location>
        <begin position="1006"/>
        <end position="1016"/>
    </location>
</feature>
<dbReference type="GO" id="GO:0003729">
    <property type="term" value="F:mRNA binding"/>
    <property type="evidence" value="ECO:0007669"/>
    <property type="project" value="TreeGrafter"/>
</dbReference>
<dbReference type="InterPro" id="IPR000717">
    <property type="entry name" value="PCI_dom"/>
</dbReference>
<gene>
    <name evidence="7" type="primary">TIF32</name>
    <name evidence="10" type="ORF">MGL_3702</name>
</gene>
<feature type="compositionally biased region" description="Basic and acidic residues" evidence="8">
    <location>
        <begin position="874"/>
        <end position="883"/>
    </location>
</feature>
<comment type="subcellular location">
    <subcellularLocation>
        <location evidence="1 7">Cytoplasm</location>
    </subcellularLocation>
</comment>
<keyword evidence="3 7" id="KW-0396">Initiation factor</keyword>
<reference evidence="10 11" key="1">
    <citation type="journal article" date="2007" name="Proc. Natl. Acad. Sci. U.S.A.">
        <title>Dandruff-associated Malassezia genomes reveal convergent and divergent virulence traits shared with plant and human fungal pathogens.</title>
        <authorList>
            <person name="Xu J."/>
            <person name="Saunders C.W."/>
            <person name="Hu P."/>
            <person name="Grant R.A."/>
            <person name="Boekhout T."/>
            <person name="Kuramae E.E."/>
            <person name="Kronstad J.W."/>
            <person name="Deangelis Y.M."/>
            <person name="Reeder N.L."/>
            <person name="Johnstone K.R."/>
            <person name="Leland M."/>
            <person name="Fieno A.M."/>
            <person name="Begley W.M."/>
            <person name="Sun Y."/>
            <person name="Lacey M.P."/>
            <person name="Chaudhary T."/>
            <person name="Keough T."/>
            <person name="Chu L."/>
            <person name="Sears R."/>
            <person name="Yuan B."/>
            <person name="Dawson T.L.Jr."/>
        </authorList>
    </citation>
    <scope>NUCLEOTIDE SEQUENCE [LARGE SCALE GENOMIC DNA]</scope>
    <source>
        <strain evidence="11">ATCC MYA-4612 / CBS 7966</strain>
    </source>
</reference>
<keyword evidence="2 7" id="KW-0963">Cytoplasm</keyword>
<dbReference type="EMBL" id="AAYY01000014">
    <property type="protein sequence ID" value="EDP42021.1"/>
    <property type="molecule type" value="Genomic_DNA"/>
</dbReference>
<evidence type="ECO:0000259" key="9">
    <source>
        <dbReference type="PROSITE" id="PS50250"/>
    </source>
</evidence>
<dbReference type="VEuPathDB" id="FungiDB:MGL_3702"/>
<keyword evidence="4 7" id="KW-0694">RNA-binding</keyword>
<comment type="caution">
    <text evidence="10">The sequence shown here is derived from an EMBL/GenBank/DDBJ whole genome shotgun (WGS) entry which is preliminary data.</text>
</comment>
<feature type="coiled-coil region" evidence="7">
    <location>
        <begin position="590"/>
        <end position="711"/>
    </location>
</feature>
<organism evidence="10 11">
    <name type="scientific">Malassezia globosa (strain ATCC MYA-4612 / CBS 7966)</name>
    <name type="common">Dandruff-associated fungus</name>
    <dbReference type="NCBI Taxonomy" id="425265"/>
    <lineage>
        <taxon>Eukaryota</taxon>
        <taxon>Fungi</taxon>
        <taxon>Dikarya</taxon>
        <taxon>Basidiomycota</taxon>
        <taxon>Ustilaginomycotina</taxon>
        <taxon>Malasseziomycetes</taxon>
        <taxon>Malasseziales</taxon>
        <taxon>Malasseziaceae</taxon>
        <taxon>Malassezia</taxon>
    </lineage>
</organism>
<dbReference type="GO" id="GO:0002188">
    <property type="term" value="P:translation reinitiation"/>
    <property type="evidence" value="ECO:0007669"/>
    <property type="project" value="TreeGrafter"/>
</dbReference>
<dbReference type="HAMAP" id="MF_03000">
    <property type="entry name" value="eIF3a"/>
    <property type="match status" value="1"/>
</dbReference>
<proteinExistence type="inferred from homology"/>
<feature type="compositionally biased region" description="Basic and acidic residues" evidence="8">
    <location>
        <begin position="810"/>
        <end position="865"/>
    </location>
</feature>
<comment type="function">
    <text evidence="7">RNA-binding component of the eukaryotic translation initiation factor 3 (eIF-3) complex, which is involved in protein synthesis of a specialized repertoire of mRNAs and, together with other initiation factors, stimulates binding of mRNA and methionyl-tRNAi to the 40S ribosome. The eIF-3 complex specifically targets and initiates translation of a subset of mRNAs involved in cell proliferation.</text>
</comment>